<keyword evidence="2" id="KW-1185">Reference proteome</keyword>
<comment type="caution">
    <text evidence="1">The sequence shown here is derived from an EMBL/GenBank/DDBJ whole genome shotgun (WGS) entry which is preliminary data.</text>
</comment>
<dbReference type="STRING" id="1353537.TP2_13610"/>
<organism evidence="1 2">
    <name type="scientific">Thioclava pacifica DSM 10166</name>
    <dbReference type="NCBI Taxonomy" id="1353537"/>
    <lineage>
        <taxon>Bacteria</taxon>
        <taxon>Pseudomonadati</taxon>
        <taxon>Pseudomonadota</taxon>
        <taxon>Alphaproteobacteria</taxon>
        <taxon>Rhodobacterales</taxon>
        <taxon>Paracoccaceae</taxon>
        <taxon>Thioclava</taxon>
    </lineage>
</organism>
<evidence type="ECO:0000313" key="1">
    <source>
        <dbReference type="EMBL" id="KEO50920.1"/>
    </source>
</evidence>
<dbReference type="OrthoDB" id="7852539at2"/>
<evidence type="ECO:0000313" key="2">
    <source>
        <dbReference type="Proteomes" id="UP000027432"/>
    </source>
</evidence>
<gene>
    <name evidence="1" type="ORF">TP2_13610</name>
</gene>
<dbReference type="EMBL" id="AUND01000040">
    <property type="protein sequence ID" value="KEO50920.1"/>
    <property type="molecule type" value="Genomic_DNA"/>
</dbReference>
<dbReference type="RefSeq" id="WP_038079692.1">
    <property type="nucleotide sequence ID" value="NZ_AUND01000040.1"/>
</dbReference>
<proteinExistence type="predicted"/>
<protein>
    <recommendedName>
        <fullName evidence="3">DUF3313 domain-containing protein</fullName>
    </recommendedName>
</protein>
<dbReference type="PROSITE" id="PS51257">
    <property type="entry name" value="PROKAR_LIPOPROTEIN"/>
    <property type="match status" value="1"/>
</dbReference>
<accession>A0A074J4R2</accession>
<dbReference type="Proteomes" id="UP000027432">
    <property type="component" value="Unassembled WGS sequence"/>
</dbReference>
<sequence>MRFDRFLGVVAGIALLGLSGCVETSQTGLPTGAQAKYARIGLVADVGDRVMSSYWQAALSEPQSTEGRLGWNAAGAATEMVRAQLQASGAKVTSVAAPSGPAAQGNEVVIVLKQAPLNKLGQDYNPGRDFFALGGGLFAIIAVAGASETKDANFQPRFVLWIRNPEADKAWIGENACTVGLQAALVDPATGKGVTQGIQVTGRTIIPGKLTAKDWDRLPKAEKAEVLGACRSALNSAVSQALLQLDVVK</sequence>
<dbReference type="AlphaFoldDB" id="A0A074J4R2"/>
<reference evidence="1 2" key="1">
    <citation type="submission" date="2013-07" db="EMBL/GenBank/DDBJ databases">
        <title>Thioclava pacifica DSM 10166 Genome Sequencing.</title>
        <authorList>
            <person name="Lai Q."/>
            <person name="Shao Z."/>
        </authorList>
    </citation>
    <scope>NUCLEOTIDE SEQUENCE [LARGE SCALE GENOMIC DNA]</scope>
    <source>
        <strain evidence="1 2">DSM 10166</strain>
    </source>
</reference>
<name>A0A074J4R2_9RHOB</name>
<evidence type="ECO:0008006" key="3">
    <source>
        <dbReference type="Google" id="ProtNLM"/>
    </source>
</evidence>